<dbReference type="PANTHER" id="PTHR33191:SF85">
    <property type="entry name" value="RLPA-LIKE PROTEIN DOUBLE-PSI BETA-BARREL DOMAIN-CONTAINING PROTEIN"/>
    <property type="match status" value="1"/>
</dbReference>
<dbReference type="SUPFAM" id="SSF50685">
    <property type="entry name" value="Barwin-like endoglucanases"/>
    <property type="match status" value="1"/>
</dbReference>
<dbReference type="GO" id="GO:0005576">
    <property type="term" value="C:extracellular region"/>
    <property type="evidence" value="ECO:0007669"/>
    <property type="project" value="UniProtKB-SubCell"/>
</dbReference>
<evidence type="ECO:0000313" key="6">
    <source>
        <dbReference type="Proteomes" id="UP001172457"/>
    </source>
</evidence>
<reference evidence="5" key="1">
    <citation type="submission" date="2023-03" db="EMBL/GenBank/DDBJ databases">
        <title>Chromosome-scale reference genome and RAD-based genetic map of yellow starthistle (Centaurea solstitialis) reveal putative structural variation and QTLs associated with invader traits.</title>
        <authorList>
            <person name="Reatini B."/>
            <person name="Cang F.A."/>
            <person name="Jiang Q."/>
            <person name="Mckibben M.T.W."/>
            <person name="Barker M.S."/>
            <person name="Rieseberg L.H."/>
            <person name="Dlugosch K.M."/>
        </authorList>
    </citation>
    <scope>NUCLEOTIDE SEQUENCE</scope>
    <source>
        <strain evidence="5">CAN-66</strain>
        <tissue evidence="5">Leaf</tissue>
    </source>
</reference>
<keyword evidence="4" id="KW-0732">Signal</keyword>
<dbReference type="Gene3D" id="2.40.40.10">
    <property type="entry name" value="RlpA-like domain"/>
    <property type="match status" value="1"/>
</dbReference>
<protein>
    <submittedName>
        <fullName evidence="5">Uncharacterized protein</fullName>
    </submittedName>
</protein>
<dbReference type="InterPro" id="IPR036908">
    <property type="entry name" value="RlpA-like_sf"/>
</dbReference>
<dbReference type="Pfam" id="PF24300">
    <property type="entry name" value="KWL1"/>
    <property type="match status" value="1"/>
</dbReference>
<comment type="similarity">
    <text evidence="2">Belongs to the kiwellin family.</text>
</comment>
<dbReference type="PANTHER" id="PTHR33191">
    <property type="entry name" value="RIPENING-RELATED PROTEIN 2-RELATED"/>
    <property type="match status" value="1"/>
</dbReference>
<dbReference type="Proteomes" id="UP001172457">
    <property type="component" value="Chromosome 3"/>
</dbReference>
<comment type="subcellular location">
    <subcellularLocation>
        <location evidence="1">Secreted</location>
    </subcellularLocation>
</comment>
<dbReference type="InterPro" id="IPR039271">
    <property type="entry name" value="Kiwellin-like"/>
</dbReference>
<comment type="caution">
    <text evidence="5">The sequence shown here is derived from an EMBL/GenBank/DDBJ whole genome shotgun (WGS) entry which is preliminary data.</text>
</comment>
<name>A0AA38TJM4_9ASTR</name>
<sequence>MRAEISIERPVAVRRVEKLRNKEVGTVKVQWQHQNGSGRTWEPAAVVPASRLIVLRSNRRDRASEAPVKSSNRPKLAVFPGKANSVLVWKWIRAMPQLDFPVDDGSSDTMAFISLRKAVVVEHLSVMESTTQMTHQSWHCLANGMLMEKGALNISLYIITSKDRSTQAMVVDECDSSKGCHNDIVDASKAVWNALEVPGSEWGETKVTWSDA</sequence>
<evidence type="ECO:0000256" key="3">
    <source>
        <dbReference type="ARBA" id="ARBA00022525"/>
    </source>
</evidence>
<gene>
    <name evidence="5" type="ORF">OSB04_010599</name>
</gene>
<proteinExistence type="inferred from homology"/>
<accession>A0AA38TJM4</accession>
<keyword evidence="6" id="KW-1185">Reference proteome</keyword>
<keyword evidence="3" id="KW-0964">Secreted</keyword>
<dbReference type="EMBL" id="JARYMX010000003">
    <property type="protein sequence ID" value="KAJ9555985.1"/>
    <property type="molecule type" value="Genomic_DNA"/>
</dbReference>
<evidence type="ECO:0000256" key="1">
    <source>
        <dbReference type="ARBA" id="ARBA00004613"/>
    </source>
</evidence>
<dbReference type="AlphaFoldDB" id="A0AA38TJM4"/>
<evidence type="ECO:0000256" key="2">
    <source>
        <dbReference type="ARBA" id="ARBA00005592"/>
    </source>
</evidence>
<evidence type="ECO:0000313" key="5">
    <source>
        <dbReference type="EMBL" id="KAJ9555985.1"/>
    </source>
</evidence>
<evidence type="ECO:0000256" key="4">
    <source>
        <dbReference type="ARBA" id="ARBA00022729"/>
    </source>
</evidence>
<organism evidence="5 6">
    <name type="scientific">Centaurea solstitialis</name>
    <name type="common">yellow star-thistle</name>
    <dbReference type="NCBI Taxonomy" id="347529"/>
    <lineage>
        <taxon>Eukaryota</taxon>
        <taxon>Viridiplantae</taxon>
        <taxon>Streptophyta</taxon>
        <taxon>Embryophyta</taxon>
        <taxon>Tracheophyta</taxon>
        <taxon>Spermatophyta</taxon>
        <taxon>Magnoliopsida</taxon>
        <taxon>eudicotyledons</taxon>
        <taxon>Gunneridae</taxon>
        <taxon>Pentapetalae</taxon>
        <taxon>asterids</taxon>
        <taxon>campanulids</taxon>
        <taxon>Asterales</taxon>
        <taxon>Asteraceae</taxon>
        <taxon>Carduoideae</taxon>
        <taxon>Cardueae</taxon>
        <taxon>Centaureinae</taxon>
        <taxon>Centaurea</taxon>
    </lineage>
</organism>